<keyword evidence="3" id="KW-1185">Reference proteome</keyword>
<dbReference type="Proteomes" id="UP001634394">
    <property type="component" value="Unassembled WGS sequence"/>
</dbReference>
<feature type="region of interest" description="Disordered" evidence="1">
    <location>
        <begin position="90"/>
        <end position="109"/>
    </location>
</feature>
<proteinExistence type="predicted"/>
<name>A0ABD3T4K4_SINWO</name>
<gene>
    <name evidence="2" type="ORF">ACJMK2_023484</name>
</gene>
<evidence type="ECO:0000313" key="3">
    <source>
        <dbReference type="Proteomes" id="UP001634394"/>
    </source>
</evidence>
<reference evidence="2 3" key="1">
    <citation type="submission" date="2024-11" db="EMBL/GenBank/DDBJ databases">
        <title>Chromosome-level genome assembly of the freshwater bivalve Anodonta woodiana.</title>
        <authorList>
            <person name="Chen X."/>
        </authorList>
    </citation>
    <scope>NUCLEOTIDE SEQUENCE [LARGE SCALE GENOMIC DNA]</scope>
    <source>
        <strain evidence="2">MN2024</strain>
        <tissue evidence="2">Gills</tissue>
    </source>
</reference>
<evidence type="ECO:0000256" key="1">
    <source>
        <dbReference type="SAM" id="MobiDB-lite"/>
    </source>
</evidence>
<organism evidence="2 3">
    <name type="scientific">Sinanodonta woodiana</name>
    <name type="common">Chinese pond mussel</name>
    <name type="synonym">Anodonta woodiana</name>
    <dbReference type="NCBI Taxonomy" id="1069815"/>
    <lineage>
        <taxon>Eukaryota</taxon>
        <taxon>Metazoa</taxon>
        <taxon>Spiralia</taxon>
        <taxon>Lophotrochozoa</taxon>
        <taxon>Mollusca</taxon>
        <taxon>Bivalvia</taxon>
        <taxon>Autobranchia</taxon>
        <taxon>Heteroconchia</taxon>
        <taxon>Palaeoheterodonta</taxon>
        <taxon>Unionida</taxon>
        <taxon>Unionoidea</taxon>
        <taxon>Unionidae</taxon>
        <taxon>Unioninae</taxon>
        <taxon>Sinanodonta</taxon>
    </lineage>
</organism>
<feature type="compositionally biased region" description="Polar residues" evidence="1">
    <location>
        <begin position="93"/>
        <end position="109"/>
    </location>
</feature>
<sequence length="109" mass="12281">MDVKPKSNKESLREVAAEARKDTGMFYRFVRKHFLGRGREKKTEVKEISILPEGEELRWASRMSSSSAASRSSIKTNSSINSNIEVVHDMDQENTLEALQSESDSSDVS</sequence>
<protein>
    <submittedName>
        <fullName evidence="2">Uncharacterized protein</fullName>
    </submittedName>
</protein>
<dbReference type="EMBL" id="JBJQND010000019">
    <property type="protein sequence ID" value="KAL3831777.1"/>
    <property type="molecule type" value="Genomic_DNA"/>
</dbReference>
<feature type="region of interest" description="Disordered" evidence="1">
    <location>
        <begin position="63"/>
        <end position="84"/>
    </location>
</feature>
<dbReference type="AlphaFoldDB" id="A0ABD3T4K4"/>
<accession>A0ABD3T4K4</accession>
<evidence type="ECO:0000313" key="2">
    <source>
        <dbReference type="EMBL" id="KAL3831777.1"/>
    </source>
</evidence>
<comment type="caution">
    <text evidence="2">The sequence shown here is derived from an EMBL/GenBank/DDBJ whole genome shotgun (WGS) entry which is preliminary data.</text>
</comment>